<dbReference type="Proteomes" id="UP000037460">
    <property type="component" value="Unassembled WGS sequence"/>
</dbReference>
<sequence length="352" mass="37693">MAPAQKKMCNGGTGNAGGRHLADVSEFGTWGGRVMKSCRACAAKHNERQKKAYKKSRVARAAKLRAAADASPDVLDVERSRYERRLIVREILSHEVFRQLPAEATVMIFGTSRFPVGEVSWTIAEEEMWKEAVLSFYRRGYGYPSLLHDDGTNIGVVELKRAGAQMELLYLSDRIEDATGNVESGEGAVEGHLIRDIENAHGCTDAMRAITHYKACCETRGGLLNKSATARGCVPVAAPRVAIQQPLRFAAAAGTGSSRLSAAVMVPAPRVAIQQPLAAAAGTGSSRLSAAVVMPVASQQPLRFARLEATPVPPRGMAPPPRSPTPVGGKARMLPPAKKVKKTIVVSDESDD</sequence>
<dbReference type="EMBL" id="JWZX01003257">
    <property type="protein sequence ID" value="KOO22709.1"/>
    <property type="molecule type" value="Genomic_DNA"/>
</dbReference>
<evidence type="ECO:0000313" key="3">
    <source>
        <dbReference type="Proteomes" id="UP000037460"/>
    </source>
</evidence>
<accession>A0A0M0J7Y8</accession>
<dbReference type="AlphaFoldDB" id="A0A0M0J7Y8"/>
<comment type="caution">
    <text evidence="2">The sequence shown here is derived from an EMBL/GenBank/DDBJ whole genome shotgun (WGS) entry which is preliminary data.</text>
</comment>
<reference evidence="3" key="1">
    <citation type="journal article" date="2015" name="PLoS Genet.">
        <title>Genome Sequence and Transcriptome Analyses of Chrysochromulina tobin: Metabolic Tools for Enhanced Algal Fitness in the Prominent Order Prymnesiales (Haptophyceae).</title>
        <authorList>
            <person name="Hovde B.T."/>
            <person name="Deodato C.R."/>
            <person name="Hunsperger H.M."/>
            <person name="Ryken S.A."/>
            <person name="Yost W."/>
            <person name="Jha R.K."/>
            <person name="Patterson J."/>
            <person name="Monnat R.J. Jr."/>
            <person name="Barlow S.B."/>
            <person name="Starkenburg S.R."/>
            <person name="Cattolico R.A."/>
        </authorList>
    </citation>
    <scope>NUCLEOTIDE SEQUENCE</scope>
    <source>
        <strain evidence="3">CCMP291</strain>
    </source>
</reference>
<evidence type="ECO:0000256" key="1">
    <source>
        <dbReference type="SAM" id="MobiDB-lite"/>
    </source>
</evidence>
<name>A0A0M0J7Y8_9EUKA</name>
<organism evidence="2 3">
    <name type="scientific">Chrysochromulina tobinii</name>
    <dbReference type="NCBI Taxonomy" id="1460289"/>
    <lineage>
        <taxon>Eukaryota</taxon>
        <taxon>Haptista</taxon>
        <taxon>Haptophyta</taxon>
        <taxon>Prymnesiophyceae</taxon>
        <taxon>Prymnesiales</taxon>
        <taxon>Chrysochromulinaceae</taxon>
        <taxon>Chrysochromulina</taxon>
    </lineage>
</organism>
<feature type="region of interest" description="Disordered" evidence="1">
    <location>
        <begin position="310"/>
        <end position="352"/>
    </location>
</feature>
<evidence type="ECO:0000313" key="2">
    <source>
        <dbReference type="EMBL" id="KOO22709.1"/>
    </source>
</evidence>
<gene>
    <name evidence="2" type="ORF">Ctob_009628</name>
</gene>
<proteinExistence type="predicted"/>
<feature type="compositionally biased region" description="Pro residues" evidence="1">
    <location>
        <begin position="311"/>
        <end position="324"/>
    </location>
</feature>
<protein>
    <submittedName>
        <fullName evidence="2">Uncharacterized protein</fullName>
    </submittedName>
</protein>
<keyword evidence="3" id="KW-1185">Reference proteome</keyword>